<dbReference type="PANTHER" id="PTHR14187:SF5">
    <property type="entry name" value="HEAT SHOCK 70 KDA PROTEIN 12A"/>
    <property type="match status" value="1"/>
</dbReference>
<dbReference type="HOGENOM" id="CLU_009958_4_1_1"/>
<dbReference type="SUPFAM" id="SSF53067">
    <property type="entry name" value="Actin-like ATPase domain"/>
    <property type="match status" value="1"/>
</dbReference>
<dbReference type="Gene3D" id="3.30.420.40">
    <property type="match status" value="2"/>
</dbReference>
<dbReference type="PANTHER" id="PTHR14187">
    <property type="entry name" value="ALPHA KINASE/ELONGATION FACTOR 2 KINASE"/>
    <property type="match status" value="1"/>
</dbReference>
<evidence type="ECO:0000313" key="1">
    <source>
        <dbReference type="EMBL" id="KIM20211.1"/>
    </source>
</evidence>
<evidence type="ECO:0000313" key="2">
    <source>
        <dbReference type="Proteomes" id="UP000054097"/>
    </source>
</evidence>
<name>A0A0C3ALR7_SERVB</name>
<dbReference type="InterPro" id="IPR043129">
    <property type="entry name" value="ATPase_NBD"/>
</dbReference>
<dbReference type="Proteomes" id="UP000054097">
    <property type="component" value="Unassembled WGS sequence"/>
</dbReference>
<sequence>MVTHWPGLAHSSRAAKIPSIITYEAGVMQACGEEAVPFLESDIPNPNVARWFKLHLHPPKIPRPSGFEIPELPSGVSVHRAYRDMIKYLMDNTQTFFEKTTPNGDEIWQRLREETIVILATPNGWDHLEQEMVRAAVVSAGVVAPEDADLLVRFVTEAEAAVHYALAYYPKDWLAKGTVFSVVDAGGSTVDITVYKCTSTKPLRIKEACASECVQAGGIFVNRAVERLLSYRLRGSQFDQKEIIRDMLEYFERELKPKFDGSLDSYQIRFGGVNDTDERLGIYKGRITLSRQDLKDAFDNAVDQIIAYCKNSLRTQKPKYILLVGGFGESPYLLEALANRFGTGGTQVISVGDYSRKAAAEGATIACTKKLVESRIAKATYGGCVREVYDPRLHHERKAYTYIDTDGKRRVDNVFHPWVNKGATIKEDFTHRLHYHNSWGVDSTTKSALGAQLGNIAADVYAWEGIGSAPRWCKDEKGATIPGMRFMCTLDADLSALVSSLTAKSNSRGEKFYRVDYDVCIHFGGTRLRASLEWQEGKRTRRGPVSVIPAEYAEYDTPA</sequence>
<gene>
    <name evidence="1" type="ORF">M408DRAFT_334072</name>
</gene>
<reference evidence="2" key="2">
    <citation type="submission" date="2015-01" db="EMBL/GenBank/DDBJ databases">
        <title>Evolutionary Origins and Diversification of the Mycorrhizal Mutualists.</title>
        <authorList>
            <consortium name="DOE Joint Genome Institute"/>
            <consortium name="Mycorrhizal Genomics Consortium"/>
            <person name="Kohler A."/>
            <person name="Kuo A."/>
            <person name="Nagy L.G."/>
            <person name="Floudas D."/>
            <person name="Copeland A."/>
            <person name="Barry K.W."/>
            <person name="Cichocki N."/>
            <person name="Veneault-Fourrey C."/>
            <person name="LaButti K."/>
            <person name="Lindquist E.A."/>
            <person name="Lipzen A."/>
            <person name="Lundell T."/>
            <person name="Morin E."/>
            <person name="Murat C."/>
            <person name="Riley R."/>
            <person name="Ohm R."/>
            <person name="Sun H."/>
            <person name="Tunlid A."/>
            <person name="Henrissat B."/>
            <person name="Grigoriev I.V."/>
            <person name="Hibbett D.S."/>
            <person name="Martin F."/>
        </authorList>
    </citation>
    <scope>NUCLEOTIDE SEQUENCE [LARGE SCALE GENOMIC DNA]</scope>
    <source>
        <strain evidence="2">MAFF 305830</strain>
    </source>
</reference>
<dbReference type="AlphaFoldDB" id="A0A0C3ALR7"/>
<dbReference type="OrthoDB" id="2963168at2759"/>
<dbReference type="STRING" id="933852.A0A0C3ALR7"/>
<dbReference type="EMBL" id="KN824461">
    <property type="protein sequence ID" value="KIM20211.1"/>
    <property type="molecule type" value="Genomic_DNA"/>
</dbReference>
<dbReference type="CDD" id="cd10170">
    <property type="entry name" value="ASKHA_NBD_HSP70"/>
    <property type="match status" value="1"/>
</dbReference>
<organism evidence="1 2">
    <name type="scientific">Serendipita vermifera MAFF 305830</name>
    <dbReference type="NCBI Taxonomy" id="933852"/>
    <lineage>
        <taxon>Eukaryota</taxon>
        <taxon>Fungi</taxon>
        <taxon>Dikarya</taxon>
        <taxon>Basidiomycota</taxon>
        <taxon>Agaricomycotina</taxon>
        <taxon>Agaricomycetes</taxon>
        <taxon>Sebacinales</taxon>
        <taxon>Serendipitaceae</taxon>
        <taxon>Serendipita</taxon>
    </lineage>
</organism>
<reference evidence="1 2" key="1">
    <citation type="submission" date="2014-04" db="EMBL/GenBank/DDBJ databases">
        <authorList>
            <consortium name="DOE Joint Genome Institute"/>
            <person name="Kuo A."/>
            <person name="Zuccaro A."/>
            <person name="Kohler A."/>
            <person name="Nagy L.G."/>
            <person name="Floudas D."/>
            <person name="Copeland A."/>
            <person name="Barry K.W."/>
            <person name="Cichocki N."/>
            <person name="Veneault-Fourrey C."/>
            <person name="LaButti K."/>
            <person name="Lindquist E.A."/>
            <person name="Lipzen A."/>
            <person name="Lundell T."/>
            <person name="Morin E."/>
            <person name="Murat C."/>
            <person name="Sun H."/>
            <person name="Tunlid A."/>
            <person name="Henrissat B."/>
            <person name="Grigoriev I.V."/>
            <person name="Hibbett D.S."/>
            <person name="Martin F."/>
            <person name="Nordberg H.P."/>
            <person name="Cantor M.N."/>
            <person name="Hua S.X."/>
        </authorList>
    </citation>
    <scope>NUCLEOTIDE SEQUENCE [LARGE SCALE GENOMIC DNA]</scope>
    <source>
        <strain evidence="1 2">MAFF 305830</strain>
    </source>
</reference>
<accession>A0A0C3ALR7</accession>
<protein>
    <submittedName>
        <fullName evidence="1">Uncharacterized protein</fullName>
    </submittedName>
</protein>
<dbReference type="Gene3D" id="3.90.640.10">
    <property type="entry name" value="Actin, Chain A, domain 4"/>
    <property type="match status" value="1"/>
</dbReference>
<keyword evidence="2" id="KW-1185">Reference proteome</keyword>
<proteinExistence type="predicted"/>